<dbReference type="InterPro" id="IPR000504">
    <property type="entry name" value="RRM_dom"/>
</dbReference>
<gene>
    <name evidence="4" type="ORF">SPSK_10311</name>
</gene>
<dbReference type="PROSITE" id="PS50102">
    <property type="entry name" value="RRM"/>
    <property type="match status" value="1"/>
</dbReference>
<dbReference type="Pfam" id="PF00076">
    <property type="entry name" value="RRM_1"/>
    <property type="match status" value="1"/>
</dbReference>
<dbReference type="Gene3D" id="3.30.70.330">
    <property type="match status" value="1"/>
</dbReference>
<feature type="region of interest" description="Disordered" evidence="2">
    <location>
        <begin position="535"/>
        <end position="673"/>
    </location>
</feature>
<feature type="compositionally biased region" description="Polar residues" evidence="2">
    <location>
        <begin position="118"/>
        <end position="131"/>
    </location>
</feature>
<evidence type="ECO:0000256" key="1">
    <source>
        <dbReference type="PROSITE-ProRule" id="PRU00176"/>
    </source>
</evidence>
<feature type="compositionally biased region" description="Basic and acidic residues" evidence="2">
    <location>
        <begin position="535"/>
        <end position="603"/>
    </location>
</feature>
<dbReference type="Proteomes" id="UP000033710">
    <property type="component" value="Unassembled WGS sequence"/>
</dbReference>
<dbReference type="KEGG" id="ssck:SPSK_10311"/>
<sequence>MSSTSEATPDGAAPASDVILNDALAEVDAVVDTEDVPEDDSGDLYSDGDASSEAEFAVAVAEDNQTIQVNDTTHDTEADGVDEPHEAPNCSIRDASSGGNAEDAGAAGGLSEGEAEVNESSAVAPPSSSDETALGTGDTESAAHGTSERPQPDADQRGTADAVHASYASAGPLDASPPSASPLAETKNAESLLPDNVNEINDAEDVREADDAPNVDLTAADVDVVAEDSPSAVPAVARSPSPLPYIDDIAMLDTGEPGEILPGCPTESSFTSSLQPQATSATSVDADEKAHFSENGSGPGLDFDKMIDAISADAAKPPAGASQAPIGAPKGPSKPFPRPPTGPASMTGRHQNNPNLPKPPGVAVPGSTGGAALLGAPPQLPAGGGGRRGQAARAAQGQTPAAPRQANNAREKAAVDRAYQAFLNEEKIHVAEGKWEAFPEGSRMFVGNLSQERVSKRDVFEKFHRYGRLAQIAIKSAYGFVQYHSVTEASAAMRELEGAEIRGRKIRTLQHLPYLQFSMRFVNIAIDLEISKLQTKDKGRDRDAGQGRERDRVRGGKDRSPERTRNRGGRNREADRYDGRSQDNNRHPTGDRYSDSHGGHDTSTRQGYGWNGPYGSERGGHDDNSHRSRDRSRSPYRHSGDDDGRRGYRARRSPSPYSRSRNSNGRGSSDLLKTRYGANVPDVQFLVAQGLDREFIKWAQAPFKDRGLTTDVTFLTSHTPPRDSIIQVHILEGVIAVVDLNSREQANGKIPLQVFNRQAGASNVRFDGYQDLAPSVAADVVLRAKSAAVIQQPPQYHAHQAPYSQGYQGAPGHGQPYAPSQAAGYPSVSPATTTAPTNGIDLASLVGQLDNTALAQLLGAMQATQATPTVAPSPATTYGQPPAAAQYAPHNNVTQQSQLAALLSSLGASTASSTTAPSAYASTTAPYARGLTASQPVPTGYQTAAPQGLDEQALQALMAHFAPPRQ</sequence>
<dbReference type="SUPFAM" id="SSF54928">
    <property type="entry name" value="RNA-binding domain, RBD"/>
    <property type="match status" value="1"/>
</dbReference>
<evidence type="ECO:0000256" key="2">
    <source>
        <dbReference type="SAM" id="MobiDB-lite"/>
    </source>
</evidence>
<name>A0A0F2LQX3_SPOSC</name>
<feature type="compositionally biased region" description="Polar residues" evidence="2">
    <location>
        <begin position="266"/>
        <end position="283"/>
    </location>
</feature>
<feature type="compositionally biased region" description="Basic and acidic residues" evidence="2">
    <location>
        <begin position="72"/>
        <end position="86"/>
    </location>
</feature>
<comment type="caution">
    <text evidence="4">The sequence shown here is derived from an EMBL/GenBank/DDBJ whole genome shotgun (WGS) entry which is preliminary data.</text>
</comment>
<feature type="region of interest" description="Disordered" evidence="2">
    <location>
        <begin position="795"/>
        <end position="831"/>
    </location>
</feature>
<dbReference type="EMBL" id="AXCR01000012">
    <property type="protein sequence ID" value="KJR79922.1"/>
    <property type="molecule type" value="Genomic_DNA"/>
</dbReference>
<dbReference type="SMART" id="SM00360">
    <property type="entry name" value="RRM"/>
    <property type="match status" value="1"/>
</dbReference>
<feature type="compositionally biased region" description="Low complexity" evidence="2">
    <location>
        <begin position="168"/>
        <end position="184"/>
    </location>
</feature>
<evidence type="ECO:0000313" key="4">
    <source>
        <dbReference type="EMBL" id="KJR79922.1"/>
    </source>
</evidence>
<feature type="domain" description="RRM" evidence="3">
    <location>
        <begin position="442"/>
        <end position="507"/>
    </location>
</feature>
<dbReference type="GO" id="GO:0003723">
    <property type="term" value="F:RNA binding"/>
    <property type="evidence" value="ECO:0007669"/>
    <property type="project" value="UniProtKB-UniRule"/>
</dbReference>
<reference evidence="4 5" key="1">
    <citation type="journal article" date="2014" name="BMC Genomics">
        <title>Comparative genomics of the major fungal agents of human and animal Sporotrichosis: Sporothrix schenckii and Sporothrix brasiliensis.</title>
        <authorList>
            <person name="Teixeira M.M."/>
            <person name="de Almeida L.G."/>
            <person name="Kubitschek-Barreira P."/>
            <person name="Alves F.L."/>
            <person name="Kioshima E.S."/>
            <person name="Abadio A.K."/>
            <person name="Fernandes L."/>
            <person name="Derengowski L.S."/>
            <person name="Ferreira K.S."/>
            <person name="Souza R.C."/>
            <person name="Ruiz J.C."/>
            <person name="de Andrade N.C."/>
            <person name="Paes H.C."/>
            <person name="Nicola A.M."/>
            <person name="Albuquerque P."/>
            <person name="Gerber A.L."/>
            <person name="Martins V.P."/>
            <person name="Peconick L.D."/>
            <person name="Neto A.V."/>
            <person name="Chaucanez C.B."/>
            <person name="Silva P.A."/>
            <person name="Cunha O.L."/>
            <person name="de Oliveira F.F."/>
            <person name="dos Santos T.C."/>
            <person name="Barros A.L."/>
            <person name="Soares M.A."/>
            <person name="de Oliveira L.M."/>
            <person name="Marini M.M."/>
            <person name="Villalobos-Duno H."/>
            <person name="Cunha M.M."/>
            <person name="de Hoog S."/>
            <person name="da Silveira J.F."/>
            <person name="Henrissat B."/>
            <person name="Nino-Vega G.A."/>
            <person name="Cisalpino P.S."/>
            <person name="Mora-Montes H.M."/>
            <person name="Almeida S.R."/>
            <person name="Stajich J.E."/>
            <person name="Lopes-Bezerra L.M."/>
            <person name="Vasconcelos A.T."/>
            <person name="Felipe M.S."/>
        </authorList>
    </citation>
    <scope>NUCLEOTIDE SEQUENCE [LARGE SCALE GENOMIC DNA]</scope>
    <source>
        <strain evidence="4 5">1099-18</strain>
    </source>
</reference>
<feature type="compositionally biased region" description="Low complexity" evidence="2">
    <location>
        <begin position="389"/>
        <end position="406"/>
    </location>
</feature>
<feature type="compositionally biased region" description="Basic and acidic residues" evidence="2">
    <location>
        <begin position="618"/>
        <end position="646"/>
    </location>
</feature>
<organism evidence="4 5">
    <name type="scientific">Sporothrix schenckii 1099-18</name>
    <dbReference type="NCBI Taxonomy" id="1397361"/>
    <lineage>
        <taxon>Eukaryota</taxon>
        <taxon>Fungi</taxon>
        <taxon>Dikarya</taxon>
        <taxon>Ascomycota</taxon>
        <taxon>Pezizomycotina</taxon>
        <taxon>Sordariomycetes</taxon>
        <taxon>Sordariomycetidae</taxon>
        <taxon>Ophiostomatales</taxon>
        <taxon>Ophiostomataceae</taxon>
        <taxon>Sporothrix</taxon>
    </lineage>
</organism>
<protein>
    <submittedName>
        <fullName evidence="4">RNA-binding protein</fullName>
    </submittedName>
</protein>
<keyword evidence="1" id="KW-0694">RNA-binding</keyword>
<feature type="compositionally biased region" description="Basic and acidic residues" evidence="2">
    <location>
        <begin position="146"/>
        <end position="158"/>
    </location>
</feature>
<feature type="compositionally biased region" description="Low complexity" evidence="2">
    <location>
        <begin position="94"/>
        <end position="105"/>
    </location>
</feature>
<dbReference type="VEuPathDB" id="FungiDB:SPSK_10311"/>
<feature type="region of interest" description="Disordered" evidence="2">
    <location>
        <begin position="32"/>
        <end position="214"/>
    </location>
</feature>
<dbReference type="GeneID" id="27672058"/>
<dbReference type="PANTHER" id="PTHR23295:SF6">
    <property type="entry name" value="NEOSIN, ISOFORM A"/>
    <property type="match status" value="1"/>
</dbReference>
<feature type="compositionally biased region" description="Low complexity" evidence="2">
    <location>
        <begin position="653"/>
        <end position="670"/>
    </location>
</feature>
<dbReference type="AlphaFoldDB" id="A0A0F2LQX3"/>
<accession>A0A0F2LQX3</accession>
<dbReference type="InterPro" id="IPR012677">
    <property type="entry name" value="Nucleotide-bd_a/b_plait_sf"/>
</dbReference>
<feature type="region of interest" description="Disordered" evidence="2">
    <location>
        <begin position="265"/>
        <end position="413"/>
    </location>
</feature>
<dbReference type="InterPro" id="IPR052600">
    <property type="entry name" value="Nuc_rcpt_coact/corep"/>
</dbReference>
<dbReference type="InterPro" id="IPR035979">
    <property type="entry name" value="RBD_domain_sf"/>
</dbReference>
<evidence type="ECO:0000259" key="3">
    <source>
        <dbReference type="PROSITE" id="PS50102"/>
    </source>
</evidence>
<feature type="compositionally biased region" description="Low complexity" evidence="2">
    <location>
        <begin position="51"/>
        <end position="62"/>
    </location>
</feature>
<dbReference type="PANTHER" id="PTHR23295">
    <property type="entry name" value="NUCLEAR RECEPTOR COACTIVATOR 5-RELATED"/>
    <property type="match status" value="1"/>
</dbReference>
<proteinExistence type="predicted"/>
<reference evidence="4 5" key="2">
    <citation type="journal article" date="2015" name="Eukaryot. Cell">
        <title>Asexual propagation of a virulent clone complex in a human and feline outbreak of sporotrichosis.</title>
        <authorList>
            <person name="Teixeira Mde M."/>
            <person name="Rodrigues A.M."/>
            <person name="Tsui C.K."/>
            <person name="de Almeida L.G."/>
            <person name="Van Diepeningen A.D."/>
            <person name="van den Ende B.G."/>
            <person name="Fernandes G.F."/>
            <person name="Kano R."/>
            <person name="Hamelin R.C."/>
            <person name="Lopes-Bezerra L.M."/>
            <person name="Vasconcelos A.T."/>
            <person name="de Hoog S."/>
            <person name="de Camargo Z.P."/>
            <person name="Felipe M.S."/>
        </authorList>
    </citation>
    <scope>NUCLEOTIDE SEQUENCE [LARGE SCALE GENOMIC DNA]</scope>
    <source>
        <strain evidence="4 5">1099-18</strain>
    </source>
</reference>
<feature type="compositionally biased region" description="Acidic residues" evidence="2">
    <location>
        <begin position="32"/>
        <end position="42"/>
    </location>
</feature>
<feature type="compositionally biased region" description="Pro residues" evidence="2">
    <location>
        <begin position="332"/>
        <end position="342"/>
    </location>
</feature>
<dbReference type="OrthoDB" id="10044938at2759"/>
<dbReference type="RefSeq" id="XP_016582598.1">
    <property type="nucleotide sequence ID" value="XM_016736781.1"/>
</dbReference>
<evidence type="ECO:0000313" key="5">
    <source>
        <dbReference type="Proteomes" id="UP000033710"/>
    </source>
</evidence>